<dbReference type="GO" id="GO:0006302">
    <property type="term" value="P:double-strand break repair"/>
    <property type="evidence" value="ECO:0007669"/>
    <property type="project" value="UniProtKB-ARBA"/>
</dbReference>
<sequence length="214" mass="24437">MKKNTQIQVQPTASVATMDAMNIELNSAPNPEWVKTHPYIKDYKYMDISTVQFLLKKYFKQYRIEILREGTSFNGVYVVVRLWYAHPVTGVMEFHDGIGSEALQTKKGASPADLANINPGALTMAFPKAKTTAIKNAAKNFGRLFGADLNEAETETKDFSEPLQVGEIDYDQLCVLFEDNAHKLTENQRNQAARILDNQERTSYRKMFNYLRRL</sequence>
<reference evidence="1" key="1">
    <citation type="submission" date="2020-05" db="EMBL/GenBank/DDBJ databases">
        <authorList>
            <person name="Chiriac C."/>
            <person name="Salcher M."/>
            <person name="Ghai R."/>
            <person name="Kavagutti S V."/>
        </authorList>
    </citation>
    <scope>NUCLEOTIDE SEQUENCE</scope>
</reference>
<accession>A0A6J5R3J6</accession>
<evidence type="ECO:0000313" key="1">
    <source>
        <dbReference type="EMBL" id="CAB4191890.1"/>
    </source>
</evidence>
<protein>
    <submittedName>
        <fullName evidence="1">Uncharacterized protein</fullName>
    </submittedName>
</protein>
<name>A0A6J5R3J6_9CAUD</name>
<dbReference type="InterPro" id="IPR042525">
    <property type="entry name" value="Rad52_Rad59_Rad22_sf"/>
</dbReference>
<gene>
    <name evidence="1" type="ORF">UFOVP1230_16</name>
</gene>
<proteinExistence type="predicted"/>
<dbReference type="GO" id="GO:0006310">
    <property type="term" value="P:DNA recombination"/>
    <property type="evidence" value="ECO:0007669"/>
    <property type="project" value="UniProtKB-ARBA"/>
</dbReference>
<dbReference type="EMBL" id="LR797179">
    <property type="protein sequence ID" value="CAB4191890.1"/>
    <property type="molecule type" value="Genomic_DNA"/>
</dbReference>
<organism evidence="1">
    <name type="scientific">uncultured Caudovirales phage</name>
    <dbReference type="NCBI Taxonomy" id="2100421"/>
    <lineage>
        <taxon>Viruses</taxon>
        <taxon>Duplodnaviria</taxon>
        <taxon>Heunggongvirae</taxon>
        <taxon>Uroviricota</taxon>
        <taxon>Caudoviricetes</taxon>
        <taxon>Peduoviridae</taxon>
        <taxon>Maltschvirus</taxon>
        <taxon>Maltschvirus maltsch</taxon>
    </lineage>
</organism>
<dbReference type="Gene3D" id="3.30.390.80">
    <property type="entry name" value="DNA repair protein Rad52/59/22"/>
    <property type="match status" value="1"/>
</dbReference>